<proteinExistence type="predicted"/>
<dbReference type="Proteomes" id="UP001319200">
    <property type="component" value="Unassembled WGS sequence"/>
</dbReference>
<dbReference type="InterPro" id="IPR012349">
    <property type="entry name" value="Split_barrel_FMN-bd"/>
</dbReference>
<evidence type="ECO:0000313" key="1">
    <source>
        <dbReference type="EMBL" id="MBT1699444.1"/>
    </source>
</evidence>
<comment type="caution">
    <text evidence="1">The sequence shown here is derived from an EMBL/GenBank/DDBJ whole genome shotgun (WGS) entry which is preliminary data.</text>
</comment>
<dbReference type="PANTHER" id="PTHR34071:SF2">
    <property type="entry name" value="FLAVIN-NUCLEOTIDE-BINDING PROTEIN"/>
    <property type="match status" value="1"/>
</dbReference>
<protein>
    <submittedName>
        <fullName evidence="1">Pyridoxamine 5'-phosphate oxidase family protein</fullName>
    </submittedName>
</protein>
<name>A0AAP2GKV4_9BACT</name>
<accession>A0AAP2GKV4</accession>
<evidence type="ECO:0000313" key="2">
    <source>
        <dbReference type="Proteomes" id="UP001319200"/>
    </source>
</evidence>
<keyword evidence="2" id="KW-1185">Reference proteome</keyword>
<dbReference type="Pfam" id="PF12900">
    <property type="entry name" value="Pyridox_ox_2"/>
    <property type="match status" value="1"/>
</dbReference>
<dbReference type="AlphaFoldDB" id="A0AAP2GKV4"/>
<dbReference type="SUPFAM" id="SSF50475">
    <property type="entry name" value="FMN-binding split barrel"/>
    <property type="match status" value="1"/>
</dbReference>
<dbReference type="InterPro" id="IPR024747">
    <property type="entry name" value="Pyridox_Oxase-rel"/>
</dbReference>
<sequence>MADFSKTDKTTITRLPKRGVYDQETVYAILDEALFCTVAYVREGEPFQIPTGFCRMGDKLYIHGSVGSFYMRELAEKNLPVCISATLIDGLVLARSAFHHSVNYRSVVMFAKPEKVTDEAELYTAFEVFTNKMQPGRWDDVRKPGAGEWKATMVLSFRIEEASAKVRTGGPKDDDEDYALPVWAGVVPLRIEKQSPVADELRKKDVPLPSYLKA</sequence>
<dbReference type="RefSeq" id="WP_254167400.1">
    <property type="nucleotide sequence ID" value="NZ_JAHESF010000025.1"/>
</dbReference>
<reference evidence="1 2" key="1">
    <citation type="submission" date="2021-05" db="EMBL/GenBank/DDBJ databases">
        <title>A Polyphasic approach of four new species of the genus Ohtaekwangia: Ohtaekwangia histidinii sp. nov., Ohtaekwangia cretensis sp. nov., Ohtaekwangia indiensis sp. nov., Ohtaekwangia reichenbachii sp. nov. from diverse environment.</title>
        <authorList>
            <person name="Octaviana S."/>
        </authorList>
    </citation>
    <scope>NUCLEOTIDE SEQUENCE [LARGE SCALE GENOMIC DNA]</scope>
    <source>
        <strain evidence="1 2">PWU4</strain>
    </source>
</reference>
<organism evidence="1 2">
    <name type="scientific">Chryseosolibacter histidini</name>
    <dbReference type="NCBI Taxonomy" id="2782349"/>
    <lineage>
        <taxon>Bacteria</taxon>
        <taxon>Pseudomonadati</taxon>
        <taxon>Bacteroidota</taxon>
        <taxon>Cytophagia</taxon>
        <taxon>Cytophagales</taxon>
        <taxon>Chryseotaleaceae</taxon>
        <taxon>Chryseosolibacter</taxon>
    </lineage>
</organism>
<gene>
    <name evidence="1" type="ORF">KK083_21280</name>
</gene>
<dbReference type="PANTHER" id="PTHR34071">
    <property type="entry name" value="5-NITROIMIDAZOLE ANTIBIOTICS RESISTANCE PROTEIN, NIMA-FAMILY-RELATED PROTEIN-RELATED"/>
    <property type="match status" value="1"/>
</dbReference>
<dbReference type="Gene3D" id="2.30.110.10">
    <property type="entry name" value="Electron Transport, Fmn-binding Protein, Chain A"/>
    <property type="match status" value="1"/>
</dbReference>
<dbReference type="EMBL" id="JAHESF010000025">
    <property type="protein sequence ID" value="MBT1699444.1"/>
    <property type="molecule type" value="Genomic_DNA"/>
</dbReference>